<proteinExistence type="predicted"/>
<reference evidence="4 5" key="1">
    <citation type="journal article" date="2024" name="Science">
        <title>Giant polyketide synthase enzymes in the biosynthesis of giant marine polyether toxins.</title>
        <authorList>
            <person name="Fallon T.R."/>
            <person name="Shende V.V."/>
            <person name="Wierzbicki I.H."/>
            <person name="Pendleton A.L."/>
            <person name="Watervoot N.F."/>
            <person name="Auber R.P."/>
            <person name="Gonzalez D.J."/>
            <person name="Wisecaver J.H."/>
            <person name="Moore B.S."/>
        </authorList>
    </citation>
    <scope>NUCLEOTIDE SEQUENCE [LARGE SCALE GENOMIC DNA]</scope>
    <source>
        <strain evidence="4 5">12B1</strain>
    </source>
</reference>
<feature type="domain" description="U-box" evidence="3">
    <location>
        <begin position="40"/>
        <end position="113"/>
    </location>
</feature>
<dbReference type="SUPFAM" id="SSF57850">
    <property type="entry name" value="RING/U-box"/>
    <property type="match status" value="1"/>
</dbReference>
<evidence type="ECO:0000256" key="1">
    <source>
        <dbReference type="SAM" id="MobiDB-lite"/>
    </source>
</evidence>
<dbReference type="Pfam" id="PF04564">
    <property type="entry name" value="U-box"/>
    <property type="match status" value="1"/>
</dbReference>
<evidence type="ECO:0000313" key="4">
    <source>
        <dbReference type="EMBL" id="KAL1515189.1"/>
    </source>
</evidence>
<protein>
    <recommendedName>
        <fullName evidence="3">U-box domain-containing protein</fullName>
    </recommendedName>
</protein>
<dbReference type="AlphaFoldDB" id="A0AB34J7B7"/>
<dbReference type="PANTHER" id="PTHR46573">
    <property type="entry name" value="WD REPEAT, SAM AND U-BOX DOMAIN-CONTAINING PROTEIN 1"/>
    <property type="match status" value="1"/>
</dbReference>
<dbReference type="PANTHER" id="PTHR46573:SF1">
    <property type="entry name" value="WD REPEAT, SAM AND U-BOX DOMAIN-CONTAINING PROTEIN 1"/>
    <property type="match status" value="1"/>
</dbReference>
<keyword evidence="5" id="KW-1185">Reference proteome</keyword>
<dbReference type="InterPro" id="IPR013083">
    <property type="entry name" value="Znf_RING/FYVE/PHD"/>
</dbReference>
<accession>A0AB34J7B7</accession>
<evidence type="ECO:0000256" key="2">
    <source>
        <dbReference type="SAM" id="Phobius"/>
    </source>
</evidence>
<dbReference type="Proteomes" id="UP001515480">
    <property type="component" value="Unassembled WGS sequence"/>
</dbReference>
<dbReference type="EMBL" id="JBGBPQ010000012">
    <property type="protein sequence ID" value="KAL1515189.1"/>
    <property type="molecule type" value="Genomic_DNA"/>
</dbReference>
<feature type="compositionally biased region" description="Polar residues" evidence="1">
    <location>
        <begin position="158"/>
        <end position="172"/>
    </location>
</feature>
<feature type="compositionally biased region" description="Polar residues" evidence="1">
    <location>
        <begin position="137"/>
        <end position="150"/>
    </location>
</feature>
<keyword evidence="2" id="KW-0472">Membrane</keyword>
<name>A0AB34J7B7_PRYPA</name>
<evidence type="ECO:0000313" key="5">
    <source>
        <dbReference type="Proteomes" id="UP001515480"/>
    </source>
</evidence>
<dbReference type="GO" id="GO:0016567">
    <property type="term" value="P:protein ubiquitination"/>
    <property type="evidence" value="ECO:0007669"/>
    <property type="project" value="InterPro"/>
</dbReference>
<feature type="region of interest" description="Disordered" evidence="1">
    <location>
        <begin position="124"/>
        <end position="172"/>
    </location>
</feature>
<dbReference type="InterPro" id="IPR052085">
    <property type="entry name" value="WD-SAM-U-box"/>
</dbReference>
<gene>
    <name evidence="4" type="ORF">AB1Y20_004250</name>
</gene>
<keyword evidence="2" id="KW-0812">Transmembrane</keyword>
<sequence length="348" mass="38400">MASFATASSPQVKSTSFAEAAAASMANAPSSTPMSTQEANLLELMLCPITGEVMIDPVFAADGQTYERVAIEGWLQAHGTSPITGAVLPHKELVSNYSMRSTIDEMAMHDPRFKRRLRDLPLSLHKAEDRNPAPPQRVTSAEDANNTASKSFDEKVSSIGQPRGQKQNVSSTTIPRLWGVSSRRLSKGVMASRRFSENVRSSRSLARLSTKCSLARLSSAHLTRHAPPKLDDFAAVVVAARLASIKEQVRWRSEREQKLRWAIAWFGNSVVYFLAALIVLVYGVQALGPSAMTATVLSWVVALLQVFLIIEPAQVCLVTVLQFWISDDTVVGRCFRRIQWCYNEFFSP</sequence>
<organism evidence="4 5">
    <name type="scientific">Prymnesium parvum</name>
    <name type="common">Toxic golden alga</name>
    <dbReference type="NCBI Taxonomy" id="97485"/>
    <lineage>
        <taxon>Eukaryota</taxon>
        <taxon>Haptista</taxon>
        <taxon>Haptophyta</taxon>
        <taxon>Prymnesiophyceae</taxon>
        <taxon>Prymnesiales</taxon>
        <taxon>Prymnesiaceae</taxon>
        <taxon>Prymnesium</taxon>
    </lineage>
</organism>
<dbReference type="CDD" id="cd16655">
    <property type="entry name" value="RING-Ubox_WDSUB1-like"/>
    <property type="match status" value="1"/>
</dbReference>
<keyword evidence="2" id="KW-1133">Transmembrane helix</keyword>
<dbReference type="InterPro" id="IPR003613">
    <property type="entry name" value="Ubox_domain"/>
</dbReference>
<dbReference type="PROSITE" id="PS51698">
    <property type="entry name" value="U_BOX"/>
    <property type="match status" value="1"/>
</dbReference>
<feature type="transmembrane region" description="Helical" evidence="2">
    <location>
        <begin position="262"/>
        <end position="284"/>
    </location>
</feature>
<evidence type="ECO:0000259" key="3">
    <source>
        <dbReference type="PROSITE" id="PS51698"/>
    </source>
</evidence>
<dbReference type="SMART" id="SM00504">
    <property type="entry name" value="Ubox"/>
    <property type="match status" value="1"/>
</dbReference>
<feature type="transmembrane region" description="Helical" evidence="2">
    <location>
        <begin position="290"/>
        <end position="310"/>
    </location>
</feature>
<dbReference type="Gene3D" id="3.30.40.10">
    <property type="entry name" value="Zinc/RING finger domain, C3HC4 (zinc finger)"/>
    <property type="match status" value="1"/>
</dbReference>
<comment type="caution">
    <text evidence="4">The sequence shown here is derived from an EMBL/GenBank/DDBJ whole genome shotgun (WGS) entry which is preliminary data.</text>
</comment>
<dbReference type="GO" id="GO:0004842">
    <property type="term" value="F:ubiquitin-protein transferase activity"/>
    <property type="evidence" value="ECO:0007669"/>
    <property type="project" value="InterPro"/>
</dbReference>